<keyword evidence="1" id="KW-0687">Ribonucleoprotein</keyword>
<proteinExistence type="predicted"/>
<evidence type="ECO:0000313" key="1">
    <source>
        <dbReference type="EMBL" id="AAG10295.1"/>
    </source>
</evidence>
<organism evidence="1">
    <name type="scientific">Schizophyllum commune</name>
    <name type="common">Split gill fungus</name>
    <dbReference type="NCBI Taxonomy" id="5334"/>
    <lineage>
        <taxon>Eukaryota</taxon>
        <taxon>Fungi</taxon>
        <taxon>Dikarya</taxon>
        <taxon>Basidiomycota</taxon>
        <taxon>Agaricomycotina</taxon>
        <taxon>Agaricomycetes</taxon>
        <taxon>Agaricomycetidae</taxon>
        <taxon>Agaricales</taxon>
        <taxon>Schizophyllaceae</taxon>
        <taxon>Schizophyllum</taxon>
    </lineage>
</organism>
<keyword evidence="1" id="KW-0496">Mitochondrion</keyword>
<keyword evidence="1" id="KW-0689">Ribosomal protein</keyword>
<protein>
    <submittedName>
        <fullName evidence="1">Ribosomal protein S3</fullName>
    </submittedName>
</protein>
<gene>
    <name evidence="1" type="primary">rps3</name>
</gene>
<reference evidence="1" key="2">
    <citation type="submission" date="2001-07" db="EMBL/GenBank/DDBJ databases">
        <authorList>
            <person name="Lang F.B.F."/>
        </authorList>
    </citation>
    <scope>NUCLEOTIDE SEQUENCE</scope>
</reference>
<reference evidence="1" key="3">
    <citation type="journal article" date="2002" name="Mol. Biol. Evol.">
        <title>Hyaloraphidium curvatum: a linear mitochondrial genome, tRNA editing, and an evolutionary link to lower fungi.</title>
        <authorList>
            <person name="Forget L."/>
            <person name="Ustinova J."/>
            <person name="Wang Z."/>
            <person name="Huss V.A."/>
            <person name="Franz Lang B."/>
        </authorList>
    </citation>
    <scope>NUCLEOTIDE SEQUENCE</scope>
</reference>
<sequence>MNDIKIQHSLGERQNLYKTHHIDVNYSNWPEINLDKRVLPLFTTPLLLKKRLERKVNKYKFEVIDSKRKNNLNYKIVNFSQILNVLVTKVITFGYEIDYNLKYNENKVFLVKQIKEMNESANLYSTVNNIFDRSFANNLKGKESNLNLTFDNNSLDNSSHYNSVLNTVKNSSELPFINSELLTLLNKNDNNNLDEMNNSLTSFNHRINNLLSHIITKAYGIDNKLGIQLNTNKKAPIKNTFNSKDQNKFYYNFDLYINYNNKKSKNNRNKGNTIIIRNFDEILNNILPYYNNNKVLNDINNFNNMAQESYNFNIKLPKINSGKESNLINKFANLQEFNKIFALLNSNLPGIDRNLIFKEVVKVQPNLINLVYYDAISDSIKYLNGQDINFKINNNRTNNSIKTNDKINDKVLNKLLLKILENDKIEIWVKSMIIKSIFNKKGLDLNIFLQNRGKGLIKNYNNFNNIFKKVKSTKAINKSNKIISKIKNKNKINNSNNNLVKINEFVNKAQLSSHVSNFFNNVFNDKLINNGELNIISLLKFNPSNSIKSTVNSNYISNVMSIIRGKIISSAITLNYLEKNKKREIIFLINMNNWFNKFAMDIKNTNISNIKELYYLAYMSAFNFVIIKNFLHFICNWENSSYNYKKNSINFDSNNLNNTLNNLTKSKFDINSQMKEFVNLILYLKADKIFFNKFITKINNRQSSLEKSFNLFFNINNEPMPKFNFSSTNYSFPSMEKSAIKELNIIDGVDTIFKLFSRKFDIVAKNNKNNFEEFNNSIKEIVESDNLVIENNEETLDNIKINNNSNIDFSLYNPLLFIKPNNYFNFSFLRNMNNFTSKDNLKNLFDLRTNASEYSIIDSLNNNKVKEINNKDNNFLIKSLSFKNQFTSLNNRKALVNDNQNKLGQGWWNSWIFDKNYYSNLNKDTIISKLSLNGININNFSKTNKLVQSPSNDFYNLFIKKNLNNNNYENLFSLIKDKIDSNRFANNYFDFKNFSDLINTNPVNMVYNVFRKGRNIEKKISHIFNLINLLQSNIFNFNNMKEALTANNVLSNKEINQLQKLFVVNNNSSLKLIDNGWKYSIDNNYNYIRIGFNNQNFDKEFNLLIKEILALFTNSFFDNQYNSIIENPLFPNTALQINSEDNNYAILYDYLKEMSYYNMNQKGVIFSFNKFISFFFNTRNTNKNNKLIKYLYDLLAQSFRPMFCLISKPIFVITPDKVTFKLFYYLFIPYLLKFKKRYNLNLLNNFKNSGLLSNKAVRELKREGQDIIRKRKNNNRKKRFFLNLRKRKREFRKKILLVSRNSLSSLFRKRFQVLCHILSKLFKRPVELKLTRLHYHYTDSNILANFLAIMINKRKLPLILIKLFSNTVFKRYNNIHVKRSMIPSFISGLNIRVAGRLLTSKISPRKTVKKRRVGISATGKVNYLDFARYTNKNKRGAFSITVESGQNLFNFNK</sequence>
<accession>Q9G9H3</accession>
<dbReference type="GO" id="GO:0005840">
    <property type="term" value="C:ribosome"/>
    <property type="evidence" value="ECO:0007669"/>
    <property type="project" value="UniProtKB-KW"/>
</dbReference>
<dbReference type="GeneID" id="803611"/>
<name>Q9G9H3_SCHCO</name>
<dbReference type="RefSeq" id="NP_150114.1">
    <property type="nucleotide sequence ID" value="NC_003049.1"/>
</dbReference>
<reference evidence="1" key="1">
    <citation type="journal article" date="2000" name="Trends Biochem. Sci.">
        <title>A novel motif for identifying rps3 homologs in fungal mitochondrial genomes.</title>
        <authorList>
            <person name="Bullerwell C.E."/>
            <person name="Burger G."/>
            <person name="Lang B.F."/>
        </authorList>
    </citation>
    <scope>NUCLEOTIDE SEQUENCE</scope>
</reference>
<geneLocation type="mitochondrion" evidence="1"/>
<dbReference type="EMBL" id="AF402141">
    <property type="protein sequence ID" value="AAG10295.1"/>
    <property type="molecule type" value="Genomic_DNA"/>
</dbReference>